<organism evidence="1 2">
    <name type="scientific">Kitasatospora paracochleata</name>
    <dbReference type="NCBI Taxonomy" id="58354"/>
    <lineage>
        <taxon>Bacteria</taxon>
        <taxon>Bacillati</taxon>
        <taxon>Actinomycetota</taxon>
        <taxon>Actinomycetes</taxon>
        <taxon>Kitasatosporales</taxon>
        <taxon>Streptomycetaceae</taxon>
        <taxon>Kitasatospora</taxon>
    </lineage>
</organism>
<dbReference type="RefSeq" id="WP_253796401.1">
    <property type="nucleotide sequence ID" value="NZ_BAAAUB010000025.1"/>
</dbReference>
<dbReference type="EMBL" id="JAMZDX010000002">
    <property type="protein sequence ID" value="MCP2309361.1"/>
    <property type="molecule type" value="Genomic_DNA"/>
</dbReference>
<evidence type="ECO:0000313" key="2">
    <source>
        <dbReference type="Proteomes" id="UP001206483"/>
    </source>
</evidence>
<name>A0ABT1IWV2_9ACTN</name>
<accession>A0ABT1IWV2</accession>
<reference evidence="1 2" key="1">
    <citation type="submission" date="2022-06" db="EMBL/GenBank/DDBJ databases">
        <title>Sequencing the genomes of 1000 actinobacteria strains.</title>
        <authorList>
            <person name="Klenk H.-P."/>
        </authorList>
    </citation>
    <scope>NUCLEOTIDE SEQUENCE [LARGE SCALE GENOMIC DNA]</scope>
    <source>
        <strain evidence="1 2">DSM 41656</strain>
    </source>
</reference>
<dbReference type="Proteomes" id="UP001206483">
    <property type="component" value="Unassembled WGS sequence"/>
</dbReference>
<comment type="caution">
    <text evidence="1">The sequence shown here is derived from an EMBL/GenBank/DDBJ whole genome shotgun (WGS) entry which is preliminary data.</text>
</comment>
<gene>
    <name evidence="1" type="ORF">FHR36_002485</name>
</gene>
<sequence length="89" mass="9958">MLTRLAADHHGSSHLYYLDVDFDETVRRHATRPLATVVSPEQMAGWYRAHDLLPSGLEHVIGQQSTLDATVERILTDTALTPPGWTPRP</sequence>
<proteinExistence type="predicted"/>
<evidence type="ECO:0000313" key="1">
    <source>
        <dbReference type="EMBL" id="MCP2309361.1"/>
    </source>
</evidence>
<keyword evidence="2" id="KW-1185">Reference proteome</keyword>
<protein>
    <submittedName>
        <fullName evidence="1">Uncharacterized protein</fullName>
    </submittedName>
</protein>